<evidence type="ECO:0000313" key="1">
    <source>
        <dbReference type="EMBL" id="GBM73275.1"/>
    </source>
</evidence>
<organism evidence="1 2">
    <name type="scientific">Araneus ventricosus</name>
    <name type="common">Orbweaver spider</name>
    <name type="synonym">Epeira ventricosa</name>
    <dbReference type="NCBI Taxonomy" id="182803"/>
    <lineage>
        <taxon>Eukaryota</taxon>
        <taxon>Metazoa</taxon>
        <taxon>Ecdysozoa</taxon>
        <taxon>Arthropoda</taxon>
        <taxon>Chelicerata</taxon>
        <taxon>Arachnida</taxon>
        <taxon>Araneae</taxon>
        <taxon>Araneomorphae</taxon>
        <taxon>Entelegynae</taxon>
        <taxon>Araneoidea</taxon>
        <taxon>Araneidae</taxon>
        <taxon>Araneus</taxon>
    </lineage>
</organism>
<evidence type="ECO:0000313" key="2">
    <source>
        <dbReference type="Proteomes" id="UP000499080"/>
    </source>
</evidence>
<gene>
    <name evidence="1" type="ORF">AVEN_158150_1</name>
</gene>
<proteinExistence type="predicted"/>
<accession>A0A4Y2I6N1</accession>
<protein>
    <submittedName>
        <fullName evidence="1">Uncharacterized protein</fullName>
    </submittedName>
</protein>
<comment type="caution">
    <text evidence="1">The sequence shown here is derived from an EMBL/GenBank/DDBJ whole genome shotgun (WGS) entry which is preliminary data.</text>
</comment>
<name>A0A4Y2I6N1_ARAVE</name>
<sequence length="185" mass="21074">PWQREVVPGALSVAICHPRENLVIQNQNSNHSNHYAATEAMRWLTHPENTLNHGSRTTDTNNHPRLKFVKKACIMKNIIADSQELAQIRRDARRELKKKGSEDDPLFGFEYELSRHQEKIDHAEVSLKRQGPCPIVYCTSHHAPIKDVEMVVSGQYANTIYPKTPSKLTPNNEFKLVSPKKSAES</sequence>
<feature type="non-terminal residue" evidence="1">
    <location>
        <position position="1"/>
    </location>
</feature>
<keyword evidence="2" id="KW-1185">Reference proteome</keyword>
<dbReference type="EMBL" id="BGPR01002428">
    <property type="protein sequence ID" value="GBM73275.1"/>
    <property type="molecule type" value="Genomic_DNA"/>
</dbReference>
<dbReference type="Proteomes" id="UP000499080">
    <property type="component" value="Unassembled WGS sequence"/>
</dbReference>
<dbReference type="AlphaFoldDB" id="A0A4Y2I6N1"/>
<reference evidence="1 2" key="1">
    <citation type="journal article" date="2019" name="Sci. Rep.">
        <title>Orb-weaving spider Araneus ventricosus genome elucidates the spidroin gene catalogue.</title>
        <authorList>
            <person name="Kono N."/>
            <person name="Nakamura H."/>
            <person name="Ohtoshi R."/>
            <person name="Moran D.A.P."/>
            <person name="Shinohara A."/>
            <person name="Yoshida Y."/>
            <person name="Fujiwara M."/>
            <person name="Mori M."/>
            <person name="Tomita M."/>
            <person name="Arakawa K."/>
        </authorList>
    </citation>
    <scope>NUCLEOTIDE SEQUENCE [LARGE SCALE GENOMIC DNA]</scope>
</reference>